<comment type="caution">
    <text evidence="1">The sequence shown here is derived from an EMBL/GenBank/DDBJ whole genome shotgun (WGS) entry which is preliminary data.</text>
</comment>
<accession>A0A7C8HY62</accession>
<dbReference type="Proteomes" id="UP000481861">
    <property type="component" value="Unassembled WGS sequence"/>
</dbReference>
<reference evidence="1 2" key="1">
    <citation type="submission" date="2020-01" db="EMBL/GenBank/DDBJ databases">
        <authorList>
            <consortium name="DOE Joint Genome Institute"/>
            <person name="Haridas S."/>
            <person name="Albert R."/>
            <person name="Binder M."/>
            <person name="Bloem J."/>
            <person name="Labutti K."/>
            <person name="Salamov A."/>
            <person name="Andreopoulos B."/>
            <person name="Baker S.E."/>
            <person name="Barry K."/>
            <person name="Bills G."/>
            <person name="Bluhm B.H."/>
            <person name="Cannon C."/>
            <person name="Castanera R."/>
            <person name="Culley D.E."/>
            <person name="Daum C."/>
            <person name="Ezra D."/>
            <person name="Gonzalez J.B."/>
            <person name="Henrissat B."/>
            <person name="Kuo A."/>
            <person name="Liang C."/>
            <person name="Lipzen A."/>
            <person name="Lutzoni F."/>
            <person name="Magnuson J."/>
            <person name="Mondo S."/>
            <person name="Nolan M."/>
            <person name="Ohm R."/>
            <person name="Pangilinan J."/>
            <person name="Park H.-J.H."/>
            <person name="Ramirez L."/>
            <person name="Alfaro M."/>
            <person name="Sun H."/>
            <person name="Tritt A."/>
            <person name="Yoshinaga Y."/>
            <person name="Zwiers L.-H.L."/>
            <person name="Turgeon B.G."/>
            <person name="Goodwin S.B."/>
            <person name="Spatafora J.W."/>
            <person name="Crous P.W."/>
            <person name="Grigoriev I.V."/>
        </authorList>
    </citation>
    <scope>NUCLEOTIDE SEQUENCE [LARGE SCALE GENOMIC DNA]</scope>
    <source>
        <strain evidence="1 2">CBS 611.86</strain>
    </source>
</reference>
<name>A0A7C8HY62_9PLEO</name>
<evidence type="ECO:0000313" key="1">
    <source>
        <dbReference type="EMBL" id="KAF2864669.1"/>
    </source>
</evidence>
<sequence length="187" mass="20136">MLARYRSVSAHIVPIACRRPSCAPRAFRAAIGRPCYAAAARAFHAATAEFTNLGPEGTFVTKEVSIRVGDPGEAYVVIPTEVGYALQAGSCLTTRSSALPNRPDRFPLSYFHDTQHFALDTSSSCPRLVVPQPLPRQSAANTSPATLYLYGVMHTIALNGTPDAEFAELASTIRPEIGEALDKLKDM</sequence>
<proteinExistence type="predicted"/>
<dbReference type="EMBL" id="JAADJZ010000042">
    <property type="protein sequence ID" value="KAF2864669.1"/>
    <property type="molecule type" value="Genomic_DNA"/>
</dbReference>
<evidence type="ECO:0000313" key="2">
    <source>
        <dbReference type="Proteomes" id="UP000481861"/>
    </source>
</evidence>
<dbReference type="AlphaFoldDB" id="A0A7C8HY62"/>
<protein>
    <submittedName>
        <fullName evidence="1">Uncharacterized protein</fullName>
    </submittedName>
</protein>
<organism evidence="1 2">
    <name type="scientific">Massariosphaeria phaeospora</name>
    <dbReference type="NCBI Taxonomy" id="100035"/>
    <lineage>
        <taxon>Eukaryota</taxon>
        <taxon>Fungi</taxon>
        <taxon>Dikarya</taxon>
        <taxon>Ascomycota</taxon>
        <taxon>Pezizomycotina</taxon>
        <taxon>Dothideomycetes</taxon>
        <taxon>Pleosporomycetidae</taxon>
        <taxon>Pleosporales</taxon>
        <taxon>Pleosporales incertae sedis</taxon>
        <taxon>Massariosphaeria</taxon>
    </lineage>
</organism>
<gene>
    <name evidence="1" type="ORF">BDV95DRAFT_508914</name>
</gene>
<keyword evidence="2" id="KW-1185">Reference proteome</keyword>
<dbReference type="OrthoDB" id="5330139at2759"/>